<reference evidence="1 2" key="1">
    <citation type="journal article" date="2020" name="Nature">
        <title>Six reference-quality genomes reveal evolution of bat adaptations.</title>
        <authorList>
            <person name="Jebb D."/>
            <person name="Huang Z."/>
            <person name="Pippel M."/>
            <person name="Hughes G.M."/>
            <person name="Lavrichenko K."/>
            <person name="Devanna P."/>
            <person name="Winkler S."/>
            <person name="Jermiin L.S."/>
            <person name="Skirmuntt E.C."/>
            <person name="Katzourakis A."/>
            <person name="Burkitt-Gray L."/>
            <person name="Ray D.A."/>
            <person name="Sullivan K.A.M."/>
            <person name="Roscito J.G."/>
            <person name="Kirilenko B.M."/>
            <person name="Davalos L.M."/>
            <person name="Corthals A.P."/>
            <person name="Power M.L."/>
            <person name="Jones G."/>
            <person name="Ransome R.D."/>
            <person name="Dechmann D.K.N."/>
            <person name="Locatelli A.G."/>
            <person name="Puechmaille S.J."/>
            <person name="Fedrigo O."/>
            <person name="Jarvis E.D."/>
            <person name="Hiller M."/>
            <person name="Vernes S.C."/>
            <person name="Myers E.W."/>
            <person name="Teeling E.C."/>
        </authorList>
    </citation>
    <scope>NUCLEOTIDE SEQUENCE [LARGE SCALE GENOMIC DNA]</scope>
    <source>
        <strain evidence="1">Bat1K_MPI-CBG_1</strain>
    </source>
</reference>
<evidence type="ECO:0000313" key="2">
    <source>
        <dbReference type="Proteomes" id="UP000664940"/>
    </source>
</evidence>
<evidence type="ECO:0000313" key="1">
    <source>
        <dbReference type="EMBL" id="KAF6088356.1"/>
    </source>
</evidence>
<dbReference type="EMBL" id="JABVXQ010000010">
    <property type="protein sequence ID" value="KAF6088356.1"/>
    <property type="molecule type" value="Genomic_DNA"/>
</dbReference>
<gene>
    <name evidence="1" type="ORF">HJG60_008203</name>
</gene>
<accession>A0A834DP93</accession>
<protein>
    <submittedName>
        <fullName evidence="1">Uncharacterized protein</fullName>
    </submittedName>
</protein>
<dbReference type="Proteomes" id="UP000664940">
    <property type="component" value="Unassembled WGS sequence"/>
</dbReference>
<dbReference type="AlphaFoldDB" id="A0A834DP93"/>
<sequence>MEKGTAPFELLFCICFCDNLPQPVSSPPKLGPLNPWLLLPILYSLPQPSCSIVPRIPTASSRESRFQNHTPVEPLGSPEPPALYFHCKEEVEARRGPGTCPGSHEDNGRVRLFLEPRCSWVCLNFSGNRREQDTGYPEYQALLCPQYLHPQETSVPIPRTDFHLSSLELIPPTDCAPRASAGTTHSSYLHALTYHVPCNRHPG</sequence>
<proteinExistence type="predicted"/>
<name>A0A834DP93_9CHIR</name>
<organism evidence="1 2">
    <name type="scientific">Phyllostomus discolor</name>
    <name type="common">pale spear-nosed bat</name>
    <dbReference type="NCBI Taxonomy" id="89673"/>
    <lineage>
        <taxon>Eukaryota</taxon>
        <taxon>Metazoa</taxon>
        <taxon>Chordata</taxon>
        <taxon>Craniata</taxon>
        <taxon>Vertebrata</taxon>
        <taxon>Euteleostomi</taxon>
        <taxon>Mammalia</taxon>
        <taxon>Eutheria</taxon>
        <taxon>Laurasiatheria</taxon>
        <taxon>Chiroptera</taxon>
        <taxon>Yangochiroptera</taxon>
        <taxon>Phyllostomidae</taxon>
        <taxon>Phyllostominae</taxon>
        <taxon>Phyllostomus</taxon>
    </lineage>
</organism>
<comment type="caution">
    <text evidence="1">The sequence shown here is derived from an EMBL/GenBank/DDBJ whole genome shotgun (WGS) entry which is preliminary data.</text>
</comment>